<proteinExistence type="predicted"/>
<accession>A0ABN4QGM3</accession>
<sequence>MSYETERQAIEGRFKTAWDSAYASMKVGYDGQKFEFVRDTSSVRLTILDGEAEQISFGNPGSNLVRHIGVIMIQIAVPGGAGTATIRPIADAAMTVFRNQTFGGVRCRIPYVMSREEEPPFLIWTIACPFERDELNA</sequence>
<evidence type="ECO:0000313" key="1">
    <source>
        <dbReference type="EMBL" id="ANL84675.1"/>
    </source>
</evidence>
<keyword evidence="2" id="KW-1185">Reference proteome</keyword>
<dbReference type="EMBL" id="CP013568">
    <property type="protein sequence ID" value="ANL84675.1"/>
    <property type="molecule type" value="Genomic_DNA"/>
</dbReference>
<protein>
    <submittedName>
        <fullName evidence="1">Uncharacterized protein</fullName>
    </submittedName>
</protein>
<gene>
    <name evidence="1" type="ORF">AMC81_CH01894</name>
</gene>
<organism evidence="1 2">
    <name type="scientific">Rhizobium phaseoli</name>
    <dbReference type="NCBI Taxonomy" id="396"/>
    <lineage>
        <taxon>Bacteria</taxon>
        <taxon>Pseudomonadati</taxon>
        <taxon>Pseudomonadota</taxon>
        <taxon>Alphaproteobacteria</taxon>
        <taxon>Hyphomicrobiales</taxon>
        <taxon>Rhizobiaceae</taxon>
        <taxon>Rhizobium/Agrobacterium group</taxon>
        <taxon>Rhizobium</taxon>
    </lineage>
</organism>
<evidence type="ECO:0000313" key="2">
    <source>
        <dbReference type="Proteomes" id="UP000078551"/>
    </source>
</evidence>
<dbReference type="Proteomes" id="UP000078551">
    <property type="component" value="Chromosome"/>
</dbReference>
<reference evidence="1 2" key="1">
    <citation type="submission" date="2015-11" db="EMBL/GenBank/DDBJ databases">
        <title>The limits of bacterial species coexistence and the symbiotic plasmid transference in sympatric Rhizobium populations.</title>
        <authorList>
            <person name="Perez-Carrascal O.M."/>
            <person name="VanInsberghe D."/>
            <person name="Juarez S."/>
            <person name="Polz M.F."/>
            <person name="Vinuesa P."/>
            <person name="Gonzalez V."/>
        </authorList>
    </citation>
    <scope>NUCLEOTIDE SEQUENCE [LARGE SCALE GENOMIC DNA]</scope>
    <source>
        <strain evidence="1 2">N771</strain>
    </source>
</reference>
<name>A0ABN4QGM3_9HYPH</name>
<dbReference type="RefSeq" id="WP_064832578.1">
    <property type="nucleotide sequence ID" value="NZ_CP013568.1"/>
</dbReference>
<dbReference type="Gene3D" id="3.30.2000.20">
    <property type="match status" value="1"/>
</dbReference>